<dbReference type="GO" id="GO:0003700">
    <property type="term" value="F:DNA-binding transcription factor activity"/>
    <property type="evidence" value="ECO:0007669"/>
    <property type="project" value="TreeGrafter"/>
</dbReference>
<dbReference type="EMBL" id="JABEND010000006">
    <property type="protein sequence ID" value="NNG36362.1"/>
    <property type="molecule type" value="Genomic_DNA"/>
</dbReference>
<dbReference type="InterPro" id="IPR039538">
    <property type="entry name" value="BetI_C"/>
</dbReference>
<protein>
    <submittedName>
        <fullName evidence="7">TetR/AcrR family transcriptional regulator</fullName>
    </submittedName>
</protein>
<keyword evidence="8" id="KW-1185">Reference proteome</keyword>
<dbReference type="PANTHER" id="PTHR30055:SF234">
    <property type="entry name" value="HTH-TYPE TRANSCRIPTIONAL REGULATOR BETI"/>
    <property type="match status" value="1"/>
</dbReference>
<feature type="domain" description="HTH tetR-type" evidence="6">
    <location>
        <begin position="1"/>
        <end position="47"/>
    </location>
</feature>
<dbReference type="SUPFAM" id="SSF48498">
    <property type="entry name" value="Tetracyclin repressor-like, C-terminal domain"/>
    <property type="match status" value="1"/>
</dbReference>
<comment type="caution">
    <text evidence="7">The sequence shown here is derived from an EMBL/GenBank/DDBJ whole genome shotgun (WGS) entry which is preliminary data.</text>
</comment>
<organism evidence="7 8">
    <name type="scientific">Nakamurella aerolata</name>
    <dbReference type="NCBI Taxonomy" id="1656892"/>
    <lineage>
        <taxon>Bacteria</taxon>
        <taxon>Bacillati</taxon>
        <taxon>Actinomycetota</taxon>
        <taxon>Actinomycetes</taxon>
        <taxon>Nakamurellales</taxon>
        <taxon>Nakamurellaceae</taxon>
        <taxon>Nakamurella</taxon>
    </lineage>
</organism>
<name>A0A849AHQ5_9ACTN</name>
<keyword evidence="1" id="KW-0678">Repressor</keyword>
<dbReference type="GO" id="GO:0000976">
    <property type="term" value="F:transcription cis-regulatory region binding"/>
    <property type="evidence" value="ECO:0007669"/>
    <property type="project" value="TreeGrafter"/>
</dbReference>
<dbReference type="Pfam" id="PF00440">
    <property type="entry name" value="TetR_N"/>
    <property type="match status" value="1"/>
</dbReference>
<evidence type="ECO:0000256" key="4">
    <source>
        <dbReference type="ARBA" id="ARBA00023163"/>
    </source>
</evidence>
<evidence type="ECO:0000256" key="5">
    <source>
        <dbReference type="PROSITE-ProRule" id="PRU00335"/>
    </source>
</evidence>
<evidence type="ECO:0000256" key="2">
    <source>
        <dbReference type="ARBA" id="ARBA00023015"/>
    </source>
</evidence>
<keyword evidence="4" id="KW-0804">Transcription</keyword>
<proteinExistence type="predicted"/>
<dbReference type="Gene3D" id="1.10.357.10">
    <property type="entry name" value="Tetracycline Repressor, domain 2"/>
    <property type="match status" value="1"/>
</dbReference>
<dbReference type="PANTHER" id="PTHR30055">
    <property type="entry name" value="HTH-TYPE TRANSCRIPTIONAL REGULATOR RUTR"/>
    <property type="match status" value="1"/>
</dbReference>
<dbReference type="PROSITE" id="PS50977">
    <property type="entry name" value="HTH_TETR_2"/>
    <property type="match status" value="1"/>
</dbReference>
<evidence type="ECO:0000256" key="3">
    <source>
        <dbReference type="ARBA" id="ARBA00023125"/>
    </source>
</evidence>
<evidence type="ECO:0000313" key="8">
    <source>
        <dbReference type="Proteomes" id="UP000562984"/>
    </source>
</evidence>
<evidence type="ECO:0000259" key="6">
    <source>
        <dbReference type="PROSITE" id="PS50977"/>
    </source>
</evidence>
<accession>A0A849AHQ5</accession>
<evidence type="ECO:0000313" key="7">
    <source>
        <dbReference type="EMBL" id="NNG36362.1"/>
    </source>
</evidence>
<dbReference type="InterPro" id="IPR009057">
    <property type="entry name" value="Homeodomain-like_sf"/>
</dbReference>
<dbReference type="Proteomes" id="UP000562984">
    <property type="component" value="Unassembled WGS sequence"/>
</dbReference>
<dbReference type="InterPro" id="IPR050109">
    <property type="entry name" value="HTH-type_TetR-like_transc_reg"/>
</dbReference>
<keyword evidence="2" id="KW-0805">Transcription regulation</keyword>
<dbReference type="InterPro" id="IPR001647">
    <property type="entry name" value="HTH_TetR"/>
</dbReference>
<keyword evidence="3 5" id="KW-0238">DNA-binding</keyword>
<dbReference type="AlphaFoldDB" id="A0A849AHQ5"/>
<feature type="DNA-binding region" description="H-T-H motif" evidence="5">
    <location>
        <begin position="10"/>
        <end position="29"/>
    </location>
</feature>
<sequence length="181" mass="19423">MRQGGPTAASVRAVAAKAGIGASTLRHYFPTQQALSDAVYRHRFHLQVDDRGIADTARPAAERLTECLQQFMPSGPDEMPVLRAWVAMYHTAVNVDTGLESPLRVLTRESDARIERWLQTLRDQGTPVPSGPDSVARLTSTIDGVCLGILNPGSPIDLEQANRLLRIEVDALLAAGSAGAG</sequence>
<evidence type="ECO:0000256" key="1">
    <source>
        <dbReference type="ARBA" id="ARBA00022491"/>
    </source>
</evidence>
<dbReference type="InterPro" id="IPR036271">
    <property type="entry name" value="Tet_transcr_reg_TetR-rel_C_sf"/>
</dbReference>
<dbReference type="SUPFAM" id="SSF46689">
    <property type="entry name" value="Homeodomain-like"/>
    <property type="match status" value="1"/>
</dbReference>
<reference evidence="7 8" key="1">
    <citation type="submission" date="2020-05" db="EMBL/GenBank/DDBJ databases">
        <title>Nakamurella sp. DB0629 isolated from air conditioner.</title>
        <authorList>
            <person name="Kim D.H."/>
            <person name="Kim D.-U."/>
        </authorList>
    </citation>
    <scope>NUCLEOTIDE SEQUENCE [LARGE SCALE GENOMIC DNA]</scope>
    <source>
        <strain evidence="7 8">DB0629</strain>
    </source>
</reference>
<gene>
    <name evidence="7" type="ORF">HKD39_11690</name>
</gene>
<dbReference type="Pfam" id="PF13977">
    <property type="entry name" value="TetR_C_6"/>
    <property type="match status" value="1"/>
</dbReference>